<dbReference type="RefSeq" id="WP_030448976.1">
    <property type="nucleotide sequence ID" value="NZ_AP023354.1"/>
</dbReference>
<feature type="signal peptide" evidence="4">
    <location>
        <begin position="1"/>
        <end position="21"/>
    </location>
</feature>
<protein>
    <submittedName>
        <fullName evidence="5">Acid phosphatase</fullName>
    </submittedName>
</protein>
<dbReference type="GO" id="GO:0042578">
    <property type="term" value="F:phosphoric ester hydrolase activity"/>
    <property type="evidence" value="ECO:0007669"/>
    <property type="project" value="UniProtKB-ARBA"/>
</dbReference>
<reference evidence="5" key="1">
    <citation type="submission" date="2020-08" db="EMBL/GenBank/DDBJ databases">
        <title>Whole genome shotgun sequence of Actinocatenispora sera NBRC 101916.</title>
        <authorList>
            <person name="Komaki H."/>
            <person name="Tamura T."/>
        </authorList>
    </citation>
    <scope>NUCLEOTIDE SEQUENCE</scope>
    <source>
        <strain evidence="5">NBRC 101916</strain>
    </source>
</reference>
<keyword evidence="2" id="KW-0843">Virulence</keyword>
<dbReference type="InterPro" id="IPR007312">
    <property type="entry name" value="Phosphoesterase"/>
</dbReference>
<evidence type="ECO:0000256" key="3">
    <source>
        <dbReference type="SAM" id="MobiDB-lite"/>
    </source>
</evidence>
<proteinExistence type="predicted"/>
<keyword evidence="6" id="KW-1185">Reference proteome</keyword>
<gene>
    <name evidence="5" type="ORF">Asera_33170</name>
</gene>
<dbReference type="PANTHER" id="PTHR31956">
    <property type="entry name" value="NON-SPECIFIC PHOSPHOLIPASE C4-RELATED"/>
    <property type="match status" value="1"/>
</dbReference>
<organism evidence="5 6">
    <name type="scientific">Actinocatenispora sera</name>
    <dbReference type="NCBI Taxonomy" id="390989"/>
    <lineage>
        <taxon>Bacteria</taxon>
        <taxon>Bacillati</taxon>
        <taxon>Actinomycetota</taxon>
        <taxon>Actinomycetes</taxon>
        <taxon>Micromonosporales</taxon>
        <taxon>Micromonosporaceae</taxon>
        <taxon>Actinocatenispora</taxon>
    </lineage>
</organism>
<evidence type="ECO:0000256" key="4">
    <source>
        <dbReference type="SAM" id="SignalP"/>
    </source>
</evidence>
<keyword evidence="4" id="KW-0732">Signal</keyword>
<feature type="compositionally biased region" description="Low complexity" evidence="3">
    <location>
        <begin position="34"/>
        <end position="67"/>
    </location>
</feature>
<dbReference type="PROSITE" id="PS51257">
    <property type="entry name" value="PROKAR_LIPOPROTEIN"/>
    <property type="match status" value="1"/>
</dbReference>
<dbReference type="KEGG" id="aser:Asera_33170"/>
<dbReference type="Pfam" id="PF04185">
    <property type="entry name" value="Phosphoesterase"/>
    <property type="match status" value="1"/>
</dbReference>
<keyword evidence="1" id="KW-0378">Hydrolase</keyword>
<feature type="region of interest" description="Disordered" evidence="3">
    <location>
        <begin position="28"/>
        <end position="67"/>
    </location>
</feature>
<evidence type="ECO:0000313" key="6">
    <source>
        <dbReference type="Proteomes" id="UP000680750"/>
    </source>
</evidence>
<dbReference type="PANTHER" id="PTHR31956:SF1">
    <property type="entry name" value="NON-SPECIFIC PHOSPHOLIPASE C1"/>
    <property type="match status" value="1"/>
</dbReference>
<feature type="chain" id="PRO_5038843402" evidence="4">
    <location>
        <begin position="22"/>
        <end position="316"/>
    </location>
</feature>
<evidence type="ECO:0000256" key="1">
    <source>
        <dbReference type="ARBA" id="ARBA00022801"/>
    </source>
</evidence>
<evidence type="ECO:0000256" key="2">
    <source>
        <dbReference type="ARBA" id="ARBA00023026"/>
    </source>
</evidence>
<name>A0A810L2R4_9ACTN</name>
<dbReference type="AlphaFoldDB" id="A0A810L2R4"/>
<evidence type="ECO:0000313" key="5">
    <source>
        <dbReference type="EMBL" id="BCJ29209.1"/>
    </source>
</evidence>
<dbReference type="SUPFAM" id="SSF53649">
    <property type="entry name" value="Alkaline phosphatase-like"/>
    <property type="match status" value="1"/>
</dbReference>
<dbReference type="EMBL" id="AP023354">
    <property type="protein sequence ID" value="BCJ29209.1"/>
    <property type="molecule type" value="Genomic_DNA"/>
</dbReference>
<dbReference type="InterPro" id="IPR017850">
    <property type="entry name" value="Alkaline_phosphatase_core_sf"/>
</dbReference>
<dbReference type="Gene3D" id="3.40.720.10">
    <property type="entry name" value="Alkaline Phosphatase, subunit A"/>
    <property type="match status" value="1"/>
</dbReference>
<dbReference type="Proteomes" id="UP000680750">
    <property type="component" value="Chromosome"/>
</dbReference>
<sequence length="316" mass="32517">MTTGRTVRVLLAAALGLALLAGCGSSGGPGGPPGAATPDGAGSPRTATPGSSGSTAAGTPSTARSGGLPRPAHVLVVVFENKGYDNVVGNAQAPYLNLLAKRGALLTDSHGVAHPSQPNYLALFSGSTQGVTDDSCPHTFHADNLGAQLLAAGHGYASYAEGLPSTGFTGCGNGNYARKHAPWTDFTNVPARTQQPLRALPTDYTKLPQVGFVIPDLCSDMHNCSVATGDRWLSANLGGYVSWAQHHDSLLIVTFDEDEGTGANRIPTILAGAPVRPGRYGGHVDQYTMLRTIEAMYGLPALGAAAHRAPLTGVWR</sequence>
<accession>A0A810L2R4</accession>